<dbReference type="PRINTS" id="PR00080">
    <property type="entry name" value="SDRFAMILY"/>
</dbReference>
<sequence length="261" mass="27181">MTSRSRAFEGKVALVTGASSGLGEATALEFARQGASVVLAARRAERCEALTRRIGEGGGTALPVRADVARPDDVRAMVAATLDHFGRLDCAVNNAGVAGPMRTPVADVDEAQWDAVMGVNLKGVWLCMKHEIPAMLAVGGGAIVNVASIYGLKPSDVGHAPYAASKHGVIGLTRSAATDYGQANLRINAVAPGFTRSEMVDPERPGGAEHYGRMVARHCAMQRLGEAEEAAKAIAWLCSDEASYVNGAVLCVDGGSATRMY</sequence>
<evidence type="ECO:0000313" key="4">
    <source>
        <dbReference type="Proteomes" id="UP001160550"/>
    </source>
</evidence>
<evidence type="ECO:0000256" key="2">
    <source>
        <dbReference type="ARBA" id="ARBA00023002"/>
    </source>
</evidence>
<accession>A0ABT6MRS9</accession>
<proteinExistence type="inferred from homology"/>
<comment type="caution">
    <text evidence="3">The sequence shown here is derived from an EMBL/GenBank/DDBJ whole genome shotgun (WGS) entry which is preliminary data.</text>
</comment>
<gene>
    <name evidence="3" type="ORF">QF205_09760</name>
</gene>
<dbReference type="EC" id="1.1.1.47" evidence="3"/>
<name>A0ABT6MRS9_9GAMM</name>
<dbReference type="EMBL" id="JARYGX010000019">
    <property type="protein sequence ID" value="MDH7453349.1"/>
    <property type="molecule type" value="Genomic_DNA"/>
</dbReference>
<organism evidence="3 4">
    <name type="scientific">Luteimonas composti</name>
    <dbReference type="NCBI Taxonomy" id="398257"/>
    <lineage>
        <taxon>Bacteria</taxon>
        <taxon>Pseudomonadati</taxon>
        <taxon>Pseudomonadota</taxon>
        <taxon>Gammaproteobacteria</taxon>
        <taxon>Lysobacterales</taxon>
        <taxon>Lysobacteraceae</taxon>
        <taxon>Luteimonas</taxon>
    </lineage>
</organism>
<dbReference type="Proteomes" id="UP001160550">
    <property type="component" value="Unassembled WGS sequence"/>
</dbReference>
<dbReference type="InterPro" id="IPR036291">
    <property type="entry name" value="NAD(P)-bd_dom_sf"/>
</dbReference>
<dbReference type="SUPFAM" id="SSF51735">
    <property type="entry name" value="NAD(P)-binding Rossmann-fold domains"/>
    <property type="match status" value="1"/>
</dbReference>
<keyword evidence="4" id="KW-1185">Reference proteome</keyword>
<dbReference type="InterPro" id="IPR020904">
    <property type="entry name" value="Sc_DH/Rdtase_CS"/>
</dbReference>
<reference evidence="3" key="2">
    <citation type="submission" date="2023-04" db="EMBL/GenBank/DDBJ databases">
        <authorList>
            <person name="Sun J.-Q."/>
        </authorList>
    </citation>
    <scope>NUCLEOTIDE SEQUENCE</scope>
    <source>
        <strain evidence="3">CC-YY355</strain>
    </source>
</reference>
<evidence type="ECO:0000256" key="1">
    <source>
        <dbReference type="ARBA" id="ARBA00006484"/>
    </source>
</evidence>
<dbReference type="Gene3D" id="3.40.50.720">
    <property type="entry name" value="NAD(P)-binding Rossmann-like Domain"/>
    <property type="match status" value="1"/>
</dbReference>
<dbReference type="PANTHER" id="PTHR24321">
    <property type="entry name" value="DEHYDROGENASES, SHORT CHAIN"/>
    <property type="match status" value="1"/>
</dbReference>
<dbReference type="PROSITE" id="PS00061">
    <property type="entry name" value="ADH_SHORT"/>
    <property type="match status" value="1"/>
</dbReference>
<protein>
    <submittedName>
        <fullName evidence="3">Glucose 1-dehydrogenase</fullName>
        <ecNumber evidence="3">1.1.1.47</ecNumber>
    </submittedName>
</protein>
<dbReference type="RefSeq" id="WP_280942552.1">
    <property type="nucleotide sequence ID" value="NZ_JARYGX010000019.1"/>
</dbReference>
<reference evidence="3" key="1">
    <citation type="journal article" date="2007" name="Int. J. Syst. Evol. Microbiol.">
        <title>Luteimonas composti sp. nov., a moderately thermophilic bacterium isolated from food waste.</title>
        <authorList>
            <person name="Young C.C."/>
            <person name="Kampfer P."/>
            <person name="Chen W.M."/>
            <person name="Yen W.S."/>
            <person name="Arun A.B."/>
            <person name="Lai W.A."/>
            <person name="Shen F.T."/>
            <person name="Rekha P.D."/>
            <person name="Lin K.Y."/>
            <person name="Chou J.H."/>
        </authorList>
    </citation>
    <scope>NUCLEOTIDE SEQUENCE</scope>
    <source>
        <strain evidence="3">CC-YY355</strain>
    </source>
</reference>
<comment type="similarity">
    <text evidence="1">Belongs to the short-chain dehydrogenases/reductases (SDR) family.</text>
</comment>
<dbReference type="PRINTS" id="PR00081">
    <property type="entry name" value="GDHRDH"/>
</dbReference>
<keyword evidence="2 3" id="KW-0560">Oxidoreductase</keyword>
<dbReference type="Pfam" id="PF13561">
    <property type="entry name" value="adh_short_C2"/>
    <property type="match status" value="1"/>
</dbReference>
<dbReference type="CDD" id="cd05233">
    <property type="entry name" value="SDR_c"/>
    <property type="match status" value="1"/>
</dbReference>
<dbReference type="PANTHER" id="PTHR24321:SF8">
    <property type="entry name" value="ESTRADIOL 17-BETA-DEHYDROGENASE 8-RELATED"/>
    <property type="match status" value="1"/>
</dbReference>
<dbReference type="GO" id="GO:0047936">
    <property type="term" value="F:glucose 1-dehydrogenase [NAD(P)+] activity"/>
    <property type="evidence" value="ECO:0007669"/>
    <property type="project" value="UniProtKB-EC"/>
</dbReference>
<dbReference type="InterPro" id="IPR002347">
    <property type="entry name" value="SDR_fam"/>
</dbReference>
<evidence type="ECO:0000313" key="3">
    <source>
        <dbReference type="EMBL" id="MDH7453349.1"/>
    </source>
</evidence>
<dbReference type="NCBIfam" id="NF005559">
    <property type="entry name" value="PRK07231.1"/>
    <property type="match status" value="1"/>
</dbReference>